<name>A0A2H5BPX8_9CAUD</name>
<gene>
    <name evidence="1" type="ORF">VPR_020</name>
</gene>
<evidence type="ECO:0000313" key="1">
    <source>
        <dbReference type="EMBL" id="AUG88384.1"/>
    </source>
</evidence>
<reference evidence="1 2" key="1">
    <citation type="submission" date="2017-12" db="EMBL/GenBank/DDBJ databases">
        <title>Genomic analysis of a novel phage Vp_R1 lytic to Vibrio parahaemolyticus.</title>
        <authorList>
            <person name="Ren H."/>
            <person name="Li Z."/>
        </authorList>
    </citation>
    <scope>NUCLEOTIDE SEQUENCE [LARGE SCALE GENOMIC DNA]</scope>
</reference>
<organism evidence="1 2">
    <name type="scientific">Vibrio phage Vp_R1</name>
    <dbReference type="NCBI Taxonomy" id="2059867"/>
    <lineage>
        <taxon>Viruses</taxon>
        <taxon>Duplodnaviria</taxon>
        <taxon>Heunggongvirae</taxon>
        <taxon>Uroviricota</taxon>
        <taxon>Caudoviricetes</taxon>
        <taxon>Grimontviridae</taxon>
        <taxon>Dalianvirus</taxon>
        <taxon>Dalianvirus R1</taxon>
    </lineage>
</organism>
<protein>
    <submittedName>
        <fullName evidence="1">Uncharacterized protein</fullName>
    </submittedName>
</protein>
<dbReference type="EMBL" id="MG603697">
    <property type="protein sequence ID" value="AUG88384.1"/>
    <property type="molecule type" value="Genomic_DNA"/>
</dbReference>
<dbReference type="Proteomes" id="UP000240283">
    <property type="component" value="Segment"/>
</dbReference>
<evidence type="ECO:0000313" key="2">
    <source>
        <dbReference type="Proteomes" id="UP000240283"/>
    </source>
</evidence>
<proteinExistence type="predicted"/>
<accession>A0A2H5BPX8</accession>
<sequence length="62" mass="7357">MKFKVYNSEPGYDEKTRWWVFDPNNSTDEKGAYIFDTNNVDDMINVSNDLSKSRNKVRVVYD</sequence>
<keyword evidence="2" id="KW-1185">Reference proteome</keyword>